<gene>
    <name evidence="2" type="ORF">BYL167_LOCUS37703</name>
    <name evidence="3" type="ORF">GIL414_LOCUS50266</name>
</gene>
<evidence type="ECO:0000313" key="3">
    <source>
        <dbReference type="EMBL" id="CAF4868701.1"/>
    </source>
</evidence>
<dbReference type="EMBL" id="CAJOBH010086080">
    <property type="protein sequence ID" value="CAF4541196.1"/>
    <property type="molecule type" value="Genomic_DNA"/>
</dbReference>
<sequence>MSILSPIHESESGDDNEEVARPAELIEHISNDNIEKEPSDKFINENNFHEIKRS</sequence>
<accession>A0A8S2Y8E6</accession>
<feature type="compositionally biased region" description="Basic and acidic residues" evidence="1">
    <location>
        <begin position="18"/>
        <end position="54"/>
    </location>
</feature>
<evidence type="ECO:0000256" key="1">
    <source>
        <dbReference type="SAM" id="MobiDB-lite"/>
    </source>
</evidence>
<reference evidence="2" key="1">
    <citation type="submission" date="2021-02" db="EMBL/GenBank/DDBJ databases">
        <authorList>
            <person name="Nowell W R."/>
        </authorList>
    </citation>
    <scope>NUCLEOTIDE SEQUENCE</scope>
</reference>
<feature type="region of interest" description="Disordered" evidence="1">
    <location>
        <begin position="1"/>
        <end position="54"/>
    </location>
</feature>
<dbReference type="EMBL" id="CAJOBJ010167122">
    <property type="protein sequence ID" value="CAF4868701.1"/>
    <property type="molecule type" value="Genomic_DNA"/>
</dbReference>
<proteinExistence type="predicted"/>
<comment type="caution">
    <text evidence="2">The sequence shown here is derived from an EMBL/GenBank/DDBJ whole genome shotgun (WGS) entry which is preliminary data.</text>
</comment>
<protein>
    <submittedName>
        <fullName evidence="2">Uncharacterized protein</fullName>
    </submittedName>
</protein>
<name>A0A8S2Y8E6_9BILA</name>
<evidence type="ECO:0000313" key="2">
    <source>
        <dbReference type="EMBL" id="CAF4541196.1"/>
    </source>
</evidence>
<organism evidence="2 4">
    <name type="scientific">Rotaria magnacalcarata</name>
    <dbReference type="NCBI Taxonomy" id="392030"/>
    <lineage>
        <taxon>Eukaryota</taxon>
        <taxon>Metazoa</taxon>
        <taxon>Spiralia</taxon>
        <taxon>Gnathifera</taxon>
        <taxon>Rotifera</taxon>
        <taxon>Eurotatoria</taxon>
        <taxon>Bdelloidea</taxon>
        <taxon>Philodinida</taxon>
        <taxon>Philodinidae</taxon>
        <taxon>Rotaria</taxon>
    </lineage>
</organism>
<dbReference type="Proteomes" id="UP000681967">
    <property type="component" value="Unassembled WGS sequence"/>
</dbReference>
<evidence type="ECO:0000313" key="4">
    <source>
        <dbReference type="Proteomes" id="UP000681967"/>
    </source>
</evidence>
<feature type="non-terminal residue" evidence="2">
    <location>
        <position position="54"/>
    </location>
</feature>
<dbReference type="Proteomes" id="UP000681720">
    <property type="component" value="Unassembled WGS sequence"/>
</dbReference>
<dbReference type="AlphaFoldDB" id="A0A8S2Y8E6"/>